<feature type="transmembrane region" description="Helical" evidence="1">
    <location>
        <begin position="93"/>
        <end position="113"/>
    </location>
</feature>
<dbReference type="OrthoDB" id="3541120at2"/>
<keyword evidence="1" id="KW-1133">Transmembrane helix</keyword>
<gene>
    <name evidence="2" type="ORF">EV378_5126</name>
</gene>
<keyword evidence="1" id="KW-0472">Membrane</keyword>
<accession>A0A4R1HG72</accession>
<sequence>MSNPSELDQVAEARRRIAAHAQFPRVYWVLYVPVLVLITGMPLWMSYLPGSWTYLSWALAAVALASAAYSVTRRRRSGVQLARGIGAYPSARKYWLAGIVVAIGGYVALHQLVGSGHRGIGLALLVPIAVVVFVTQVATRSAMRADIEAGRVLG</sequence>
<evidence type="ECO:0008006" key="4">
    <source>
        <dbReference type="Google" id="ProtNLM"/>
    </source>
</evidence>
<organism evidence="2 3">
    <name type="scientific">Pseudonocardia endophytica</name>
    <dbReference type="NCBI Taxonomy" id="401976"/>
    <lineage>
        <taxon>Bacteria</taxon>
        <taxon>Bacillati</taxon>
        <taxon>Actinomycetota</taxon>
        <taxon>Actinomycetes</taxon>
        <taxon>Pseudonocardiales</taxon>
        <taxon>Pseudonocardiaceae</taxon>
        <taxon>Pseudonocardia</taxon>
    </lineage>
</organism>
<name>A0A4R1HG72_PSEEN</name>
<reference evidence="2 3" key="1">
    <citation type="submission" date="2019-03" db="EMBL/GenBank/DDBJ databases">
        <title>Sequencing the genomes of 1000 actinobacteria strains.</title>
        <authorList>
            <person name="Klenk H.-P."/>
        </authorList>
    </citation>
    <scope>NUCLEOTIDE SEQUENCE [LARGE SCALE GENOMIC DNA]</scope>
    <source>
        <strain evidence="2 3">DSM 44969</strain>
    </source>
</reference>
<dbReference type="EMBL" id="SMFZ01000002">
    <property type="protein sequence ID" value="TCK21147.1"/>
    <property type="molecule type" value="Genomic_DNA"/>
</dbReference>
<dbReference type="Proteomes" id="UP000295560">
    <property type="component" value="Unassembled WGS sequence"/>
</dbReference>
<dbReference type="AlphaFoldDB" id="A0A4R1HG72"/>
<keyword evidence="1" id="KW-0812">Transmembrane</keyword>
<keyword evidence="3" id="KW-1185">Reference proteome</keyword>
<feature type="transmembrane region" description="Helical" evidence="1">
    <location>
        <begin position="54"/>
        <end position="72"/>
    </location>
</feature>
<evidence type="ECO:0000313" key="3">
    <source>
        <dbReference type="Proteomes" id="UP000295560"/>
    </source>
</evidence>
<evidence type="ECO:0000313" key="2">
    <source>
        <dbReference type="EMBL" id="TCK21147.1"/>
    </source>
</evidence>
<feature type="transmembrane region" description="Helical" evidence="1">
    <location>
        <begin position="26"/>
        <end position="48"/>
    </location>
</feature>
<proteinExistence type="predicted"/>
<feature type="transmembrane region" description="Helical" evidence="1">
    <location>
        <begin position="119"/>
        <end position="138"/>
    </location>
</feature>
<protein>
    <recommendedName>
        <fullName evidence="4">Transmembrane protein</fullName>
    </recommendedName>
</protein>
<evidence type="ECO:0000256" key="1">
    <source>
        <dbReference type="SAM" id="Phobius"/>
    </source>
</evidence>
<dbReference type="RefSeq" id="WP_132429931.1">
    <property type="nucleotide sequence ID" value="NZ_SMFZ01000002.1"/>
</dbReference>
<comment type="caution">
    <text evidence="2">The sequence shown here is derived from an EMBL/GenBank/DDBJ whole genome shotgun (WGS) entry which is preliminary data.</text>
</comment>